<feature type="chain" id="PRO_5021962201" evidence="1">
    <location>
        <begin position="25"/>
        <end position="205"/>
    </location>
</feature>
<dbReference type="Proteomes" id="UP000319557">
    <property type="component" value="Chromosome"/>
</dbReference>
<keyword evidence="1" id="KW-0732">Signal</keyword>
<dbReference type="Pfam" id="PF04832">
    <property type="entry name" value="SOUL"/>
    <property type="match status" value="1"/>
</dbReference>
<gene>
    <name evidence="2" type="ORF">EC9_33880</name>
</gene>
<dbReference type="InterPro" id="IPR006917">
    <property type="entry name" value="SOUL_heme-bd"/>
</dbReference>
<proteinExistence type="predicted"/>
<keyword evidence="3" id="KW-1185">Reference proteome</keyword>
<dbReference type="AlphaFoldDB" id="A0A517M2U6"/>
<accession>A0A517M2U6</accession>
<sequence length="205" mass="22512" precursor="true">MRKAKWIGVTALLAALVFVGKGSADYETAAYDVVEKEGEFEIRDYPELVMASTAMGASGGNGSFMRLFGYISGSNQAKQKVAMTTPVLMKPSAEQDAGSMSFVVPKQVADEGTPAPSRQDVNITKRPAGRFAVIRFSGRMNDTMREEAQQKLRDWVEAKGLKAGESMEYASYDPPFTPAPLRRNEVFLRLQSDEVQTERVQVSSP</sequence>
<organism evidence="2 3">
    <name type="scientific">Rosistilla ulvae</name>
    <dbReference type="NCBI Taxonomy" id="1930277"/>
    <lineage>
        <taxon>Bacteria</taxon>
        <taxon>Pseudomonadati</taxon>
        <taxon>Planctomycetota</taxon>
        <taxon>Planctomycetia</taxon>
        <taxon>Pirellulales</taxon>
        <taxon>Pirellulaceae</taxon>
        <taxon>Rosistilla</taxon>
    </lineage>
</organism>
<reference evidence="2 3" key="1">
    <citation type="submission" date="2019-02" db="EMBL/GenBank/DDBJ databases">
        <title>Deep-cultivation of Planctomycetes and their phenomic and genomic characterization uncovers novel biology.</title>
        <authorList>
            <person name="Wiegand S."/>
            <person name="Jogler M."/>
            <person name="Boedeker C."/>
            <person name="Pinto D."/>
            <person name="Vollmers J."/>
            <person name="Rivas-Marin E."/>
            <person name="Kohn T."/>
            <person name="Peeters S.H."/>
            <person name="Heuer A."/>
            <person name="Rast P."/>
            <person name="Oberbeckmann S."/>
            <person name="Bunk B."/>
            <person name="Jeske O."/>
            <person name="Meyerdierks A."/>
            <person name="Storesund J.E."/>
            <person name="Kallscheuer N."/>
            <person name="Luecker S."/>
            <person name="Lage O.M."/>
            <person name="Pohl T."/>
            <person name="Merkel B.J."/>
            <person name="Hornburger P."/>
            <person name="Mueller R.-W."/>
            <person name="Bruemmer F."/>
            <person name="Labrenz M."/>
            <person name="Spormann A.M."/>
            <person name="Op den Camp H."/>
            <person name="Overmann J."/>
            <person name="Amann R."/>
            <person name="Jetten M.S.M."/>
            <person name="Mascher T."/>
            <person name="Medema M.H."/>
            <person name="Devos D.P."/>
            <person name="Kaster A.-K."/>
            <person name="Ovreas L."/>
            <person name="Rohde M."/>
            <person name="Galperin M.Y."/>
            <person name="Jogler C."/>
        </authorList>
    </citation>
    <scope>NUCLEOTIDE SEQUENCE [LARGE SCALE GENOMIC DNA]</scope>
    <source>
        <strain evidence="2 3">EC9</strain>
    </source>
</reference>
<dbReference type="PANTHER" id="PTHR11220">
    <property type="entry name" value="HEME-BINDING PROTEIN-RELATED"/>
    <property type="match status" value="1"/>
</dbReference>
<dbReference type="RefSeq" id="WP_145346759.1">
    <property type="nucleotide sequence ID" value="NZ_CP036261.1"/>
</dbReference>
<dbReference type="Gene3D" id="3.20.80.10">
    <property type="entry name" value="Regulatory factor, effector binding domain"/>
    <property type="match status" value="1"/>
</dbReference>
<dbReference type="OrthoDB" id="291415at2"/>
<dbReference type="PANTHER" id="PTHR11220:SF1">
    <property type="entry name" value="HEME-BINDING PROTEIN 2"/>
    <property type="match status" value="1"/>
</dbReference>
<protein>
    <submittedName>
        <fullName evidence="2">SOUL heme-binding protein</fullName>
    </submittedName>
</protein>
<evidence type="ECO:0000313" key="2">
    <source>
        <dbReference type="EMBL" id="QDS89191.1"/>
    </source>
</evidence>
<dbReference type="EMBL" id="CP036261">
    <property type="protein sequence ID" value="QDS89191.1"/>
    <property type="molecule type" value="Genomic_DNA"/>
</dbReference>
<evidence type="ECO:0000313" key="3">
    <source>
        <dbReference type="Proteomes" id="UP000319557"/>
    </source>
</evidence>
<dbReference type="InterPro" id="IPR011256">
    <property type="entry name" value="Reg_factor_effector_dom_sf"/>
</dbReference>
<evidence type="ECO:0000256" key="1">
    <source>
        <dbReference type="SAM" id="SignalP"/>
    </source>
</evidence>
<name>A0A517M2U6_9BACT</name>
<dbReference type="SUPFAM" id="SSF55136">
    <property type="entry name" value="Probable bacterial effector-binding domain"/>
    <property type="match status" value="1"/>
</dbReference>
<dbReference type="KEGG" id="ruv:EC9_33880"/>
<feature type="signal peptide" evidence="1">
    <location>
        <begin position="1"/>
        <end position="24"/>
    </location>
</feature>